<evidence type="ECO:0000313" key="2">
    <source>
        <dbReference type="Proteomes" id="UP000815698"/>
    </source>
</evidence>
<dbReference type="InterPro" id="IPR017523">
    <property type="entry name" value="Rv3268"/>
</dbReference>
<dbReference type="EMBL" id="CP023482">
    <property type="protein sequence ID" value="ATH96279.1"/>
    <property type="molecule type" value="Genomic_DNA"/>
</dbReference>
<organism evidence="1 2">
    <name type="scientific">Dermabacter jinjuensis</name>
    <dbReference type="NCBI Taxonomy" id="1667168"/>
    <lineage>
        <taxon>Bacteria</taxon>
        <taxon>Bacillati</taxon>
        <taxon>Actinomycetota</taxon>
        <taxon>Actinomycetes</taxon>
        <taxon>Micrococcales</taxon>
        <taxon>Dermabacteraceae</taxon>
        <taxon>Dermabacter</taxon>
    </lineage>
</organism>
<protein>
    <recommendedName>
        <fullName evidence="3">TIGR03089 family protein</fullName>
    </recommendedName>
</protein>
<sequence length="216" mass="22876">MGAGAKMSTLLQALAAAGSAPALVSYAEDGRTELSGRVLANWIIKSINLFANELLVDEGFTLVLDLPPHFKRSVLQIAAWHLGANVSIAGTDDLPEHIDVLATSRPDTALAERAEDVLVLEARALSLAFPGETPPLALDWVQAVRAAGDALEVPLTTFTGPEPAPQPTWGDARRVGLEDIDREDAAAAIAAWCERRTVVTPLSRLDVATRAAEGLE</sequence>
<dbReference type="Proteomes" id="UP000815698">
    <property type="component" value="Chromosome"/>
</dbReference>
<name>A0ABM6PML5_9MICO</name>
<reference evidence="1 2" key="1">
    <citation type="journal article" date="2016" name="Int. J. Syst. Evol. Microbiol.">
        <title>Dermabacter jinjuensis sp. nov., a novel species of the genus Dermabacter isolated from a clinical specimen.</title>
        <authorList>
            <person name="Park Y.K."/>
            <person name="Lee K.M."/>
            <person name="Lee W.K."/>
            <person name="Cho M.J."/>
            <person name="Lee H.S."/>
            <person name="Cho Y.G."/>
            <person name="Lee Y.C."/>
            <person name="Lee W.K."/>
            <person name="Seong W.K."/>
            <person name="Hwang K.J."/>
        </authorList>
    </citation>
    <scope>NUCLEOTIDE SEQUENCE [LARGE SCALE GENOMIC DNA]</scope>
    <source>
        <strain evidence="1 2">32T</strain>
    </source>
</reference>
<evidence type="ECO:0000313" key="1">
    <source>
        <dbReference type="EMBL" id="ATH96279.1"/>
    </source>
</evidence>
<keyword evidence="2" id="KW-1185">Reference proteome</keyword>
<proteinExistence type="predicted"/>
<dbReference type="NCBIfam" id="TIGR03089">
    <property type="entry name" value="TIGR03089 family protein"/>
    <property type="match status" value="1"/>
</dbReference>
<evidence type="ECO:0008006" key="3">
    <source>
        <dbReference type="Google" id="ProtNLM"/>
    </source>
</evidence>
<accession>A0ABM6PML5</accession>
<gene>
    <name evidence="1" type="ORF">COP05_03595</name>
</gene>